<accession>B3G2L1</accession>
<reference evidence="1" key="1">
    <citation type="journal article" date="2008" name="Genomics">
        <title>Large-insert genome analysis technology detects structural variation in Pseudomonas aeruginosa clinical strains from cystic fibrosis patients.</title>
        <authorList>
            <person name="Hayden H.S."/>
            <person name="Gillett W."/>
            <person name="Saenphimmachak C."/>
            <person name="Lim R."/>
            <person name="Zhou Y."/>
            <person name="Jacobs M.A."/>
            <person name="Chang J."/>
            <person name="Rohmer L."/>
            <person name="D'Argenio D.A."/>
            <person name="Palmieri A."/>
            <person name="Levy R."/>
            <person name="Haugen E."/>
            <person name="Wong G.K."/>
            <person name="Brittnacher M.J."/>
            <person name="Burns J.L."/>
            <person name="Miller S.I."/>
            <person name="Olson M.V."/>
            <person name="Kaul R."/>
        </authorList>
    </citation>
    <scope>NUCLEOTIDE SEQUENCE</scope>
    <source>
        <strain evidence="1">PACS171b</strain>
    </source>
</reference>
<protein>
    <submittedName>
        <fullName evidence="1">Uncharacterized protein</fullName>
    </submittedName>
</protein>
<gene>
    <name evidence="1" type="ORF">PACL_0485</name>
</gene>
<evidence type="ECO:0000313" key="1">
    <source>
        <dbReference type="EMBL" id="ACD39273.1"/>
    </source>
</evidence>
<sequence length="102" mass="11432">MRDWCKPRMTEPNLDEPLATVLERELTAQLGPMMTGEALRAALGYSSQEAFRQAYARKLIPIPVFTLERRRGKFALTKDVAAWLASQRERAVAESIVKGGTP</sequence>
<dbReference type="EMBL" id="EU595752">
    <property type="protein sequence ID" value="ACD39273.1"/>
    <property type="molecule type" value="Genomic_DNA"/>
</dbReference>
<name>B3G2L1_PSEAI</name>
<proteinExistence type="predicted"/>
<dbReference type="AlphaFoldDB" id="B3G2L1"/>
<organism evidence="1">
    <name type="scientific">Pseudomonas aeruginosa</name>
    <dbReference type="NCBI Taxonomy" id="287"/>
    <lineage>
        <taxon>Bacteria</taxon>
        <taxon>Pseudomonadati</taxon>
        <taxon>Pseudomonadota</taxon>
        <taxon>Gammaproteobacteria</taxon>
        <taxon>Pseudomonadales</taxon>
        <taxon>Pseudomonadaceae</taxon>
        <taxon>Pseudomonas</taxon>
    </lineage>
</organism>